<evidence type="ECO:0000256" key="1">
    <source>
        <dbReference type="SAM" id="MobiDB-lite"/>
    </source>
</evidence>
<accession>A0AAV7HYI7</accession>
<evidence type="ECO:0000313" key="2">
    <source>
        <dbReference type="EMBL" id="KAH0539848.1"/>
    </source>
</evidence>
<proteinExistence type="predicted"/>
<dbReference type="AlphaFoldDB" id="A0AAV7HYI7"/>
<gene>
    <name evidence="2" type="ORF">KQX54_009068</name>
</gene>
<protein>
    <submittedName>
        <fullName evidence="2">Uncharacterized protein</fullName>
    </submittedName>
</protein>
<feature type="compositionally biased region" description="Polar residues" evidence="1">
    <location>
        <begin position="66"/>
        <end position="80"/>
    </location>
</feature>
<comment type="caution">
    <text evidence="2">The sequence shown here is derived from an EMBL/GenBank/DDBJ whole genome shotgun (WGS) entry which is preliminary data.</text>
</comment>
<dbReference type="Proteomes" id="UP000826195">
    <property type="component" value="Unassembled WGS sequence"/>
</dbReference>
<sequence>MDKQRRNKSFSRKAISRRNLKKIKSHFNLLLRQPNISIPNDYLEPLPAKLPRIEKKLDNDTENNNDKPSTSHHNIIDQSVVDNTIHNRESIYSRVGNSRKTDDNVNNANYDNHQNLIFQNRSDDNENVDARLDNCVVTNNSLPFNVSINFNSNIFITPNINTTIKDHLLSVVALSLRHHLSYDAILDIFRCMNMLYGTVELPTTKQALWRALGRNDAQITKYFYCRQCEDFLGEKSSDSNKLQQLCCCGACGPTKSKAQEASSSADNVSVETRNYIKKVLKIPVMNDDIHSQPKIYGQGKSIIRLPTFKESLALISAGFSPETITYYKKMTINKVKYSCQNDEADVKYCDSVIYDGKGRYGIIQSIIMFNHGNLSVRGLLMLIYDEEGGAFQTQHIKRVKISENLVFVHENCRIKPACLMKSSDKTYVVKLSNCWETD</sequence>
<organism evidence="2 3">
    <name type="scientific">Cotesia glomerata</name>
    <name type="common">Lepidopteran parasitic wasp</name>
    <name type="synonym">Apanteles glomeratus</name>
    <dbReference type="NCBI Taxonomy" id="32391"/>
    <lineage>
        <taxon>Eukaryota</taxon>
        <taxon>Metazoa</taxon>
        <taxon>Ecdysozoa</taxon>
        <taxon>Arthropoda</taxon>
        <taxon>Hexapoda</taxon>
        <taxon>Insecta</taxon>
        <taxon>Pterygota</taxon>
        <taxon>Neoptera</taxon>
        <taxon>Endopterygota</taxon>
        <taxon>Hymenoptera</taxon>
        <taxon>Apocrita</taxon>
        <taxon>Ichneumonoidea</taxon>
        <taxon>Braconidae</taxon>
        <taxon>Microgastrinae</taxon>
        <taxon>Cotesia</taxon>
    </lineage>
</organism>
<dbReference type="EMBL" id="JAHXZJ010002609">
    <property type="protein sequence ID" value="KAH0539848.1"/>
    <property type="molecule type" value="Genomic_DNA"/>
</dbReference>
<reference evidence="2 3" key="1">
    <citation type="journal article" date="2021" name="J. Hered.">
        <title>A chromosome-level genome assembly of the parasitoid wasp, Cotesia glomerata (Hymenoptera: Braconidae).</title>
        <authorList>
            <person name="Pinto B.J."/>
            <person name="Weis J.J."/>
            <person name="Gamble T."/>
            <person name="Ode P.J."/>
            <person name="Paul R."/>
            <person name="Zaspel J.M."/>
        </authorList>
    </citation>
    <scope>NUCLEOTIDE SEQUENCE [LARGE SCALE GENOMIC DNA]</scope>
    <source>
        <strain evidence="2">CgM1</strain>
    </source>
</reference>
<evidence type="ECO:0000313" key="3">
    <source>
        <dbReference type="Proteomes" id="UP000826195"/>
    </source>
</evidence>
<name>A0AAV7HYI7_COTGL</name>
<feature type="region of interest" description="Disordered" evidence="1">
    <location>
        <begin position="58"/>
        <end position="80"/>
    </location>
</feature>
<keyword evidence="3" id="KW-1185">Reference proteome</keyword>